<feature type="compositionally biased region" description="Low complexity" evidence="1">
    <location>
        <begin position="160"/>
        <end position="173"/>
    </location>
</feature>
<dbReference type="Proteomes" id="UP000011761">
    <property type="component" value="Unassembled WGS sequence"/>
</dbReference>
<dbReference type="AlphaFoldDB" id="M2ML04"/>
<proteinExistence type="predicted"/>
<evidence type="ECO:0000256" key="1">
    <source>
        <dbReference type="SAM" id="MobiDB-lite"/>
    </source>
</evidence>
<dbReference type="RefSeq" id="XP_007675782.1">
    <property type="nucleotide sequence ID" value="XM_007677592.1"/>
</dbReference>
<gene>
    <name evidence="3" type="ORF">BAUCODRAFT_449530</name>
</gene>
<dbReference type="GeneID" id="19114439"/>
<reference evidence="3 4" key="1">
    <citation type="journal article" date="2012" name="PLoS Pathog.">
        <title>Diverse lifestyles and strategies of plant pathogenesis encoded in the genomes of eighteen Dothideomycetes fungi.</title>
        <authorList>
            <person name="Ohm R.A."/>
            <person name="Feau N."/>
            <person name="Henrissat B."/>
            <person name="Schoch C.L."/>
            <person name="Horwitz B.A."/>
            <person name="Barry K.W."/>
            <person name="Condon B.J."/>
            <person name="Copeland A.C."/>
            <person name="Dhillon B."/>
            <person name="Glaser F."/>
            <person name="Hesse C.N."/>
            <person name="Kosti I."/>
            <person name="LaButti K."/>
            <person name="Lindquist E.A."/>
            <person name="Lucas S."/>
            <person name="Salamov A.A."/>
            <person name="Bradshaw R.E."/>
            <person name="Ciuffetti L."/>
            <person name="Hamelin R.C."/>
            <person name="Kema G.H.J."/>
            <person name="Lawrence C."/>
            <person name="Scott J.A."/>
            <person name="Spatafora J.W."/>
            <person name="Turgeon B.G."/>
            <person name="de Wit P.J.G.M."/>
            <person name="Zhong S."/>
            <person name="Goodwin S.B."/>
            <person name="Grigoriev I.V."/>
        </authorList>
    </citation>
    <scope>NUCLEOTIDE SEQUENCE [LARGE SCALE GENOMIC DNA]</scope>
    <source>
        <strain evidence="3 4">UAMH 10762</strain>
    </source>
</reference>
<keyword evidence="2" id="KW-0732">Signal</keyword>
<feature type="chain" id="PRO_5004021613" description="Secreted protein" evidence="2">
    <location>
        <begin position="18"/>
        <end position="244"/>
    </location>
</feature>
<sequence>MMAWLSILPWLHLEALTIHQRSSPANDVVRSRTAFHATQTFACAQMPFTWQRSDSHGSWRHRVGSSIYVATECHPPRTYASHEQSVTTKPPQPQSISVRHRHILHQQLDRQLMDHLCPRATSPLLPCLSCLSQATISPTTMTPGGNEPSVRRPNLSKLPSSSATRSTMTSSARNQRHRQASTATHTIYEDPSTTTEVTELLASYSPYRAHRHQPTVLHQRKDSATVPARLLSTKALTRWRPGRR</sequence>
<dbReference type="HOGENOM" id="CLU_1137812_0_0_1"/>
<feature type="region of interest" description="Disordered" evidence="1">
    <location>
        <begin position="139"/>
        <end position="187"/>
    </location>
</feature>
<accession>M2ML04</accession>
<dbReference type="EMBL" id="KB445554">
    <property type="protein sequence ID" value="EMC97371.1"/>
    <property type="molecule type" value="Genomic_DNA"/>
</dbReference>
<keyword evidence="4" id="KW-1185">Reference proteome</keyword>
<feature type="signal peptide" evidence="2">
    <location>
        <begin position="1"/>
        <end position="17"/>
    </location>
</feature>
<protein>
    <recommendedName>
        <fullName evidence="5">Secreted protein</fullName>
    </recommendedName>
</protein>
<evidence type="ECO:0008006" key="5">
    <source>
        <dbReference type="Google" id="ProtNLM"/>
    </source>
</evidence>
<evidence type="ECO:0000256" key="2">
    <source>
        <dbReference type="SAM" id="SignalP"/>
    </source>
</evidence>
<evidence type="ECO:0000313" key="3">
    <source>
        <dbReference type="EMBL" id="EMC97371.1"/>
    </source>
</evidence>
<organism evidence="3 4">
    <name type="scientific">Baudoinia panamericana (strain UAMH 10762)</name>
    <name type="common">Angels' share fungus</name>
    <name type="synonym">Baudoinia compniacensis (strain UAMH 10762)</name>
    <dbReference type="NCBI Taxonomy" id="717646"/>
    <lineage>
        <taxon>Eukaryota</taxon>
        <taxon>Fungi</taxon>
        <taxon>Dikarya</taxon>
        <taxon>Ascomycota</taxon>
        <taxon>Pezizomycotina</taxon>
        <taxon>Dothideomycetes</taxon>
        <taxon>Dothideomycetidae</taxon>
        <taxon>Mycosphaerellales</taxon>
        <taxon>Teratosphaeriaceae</taxon>
        <taxon>Baudoinia</taxon>
    </lineage>
</organism>
<name>M2ML04_BAUPA</name>
<dbReference type="KEGG" id="bcom:BAUCODRAFT_449530"/>
<evidence type="ECO:0000313" key="4">
    <source>
        <dbReference type="Proteomes" id="UP000011761"/>
    </source>
</evidence>